<proteinExistence type="predicted"/>
<dbReference type="EMBL" id="QGKX02000088">
    <property type="protein sequence ID" value="KAF3588341.1"/>
    <property type="molecule type" value="Genomic_DNA"/>
</dbReference>
<evidence type="ECO:0000313" key="2">
    <source>
        <dbReference type="Proteomes" id="UP000712600"/>
    </source>
</evidence>
<gene>
    <name evidence="1" type="ORF">F2Q69_00029392</name>
</gene>
<comment type="caution">
    <text evidence="1">The sequence shown here is derived from an EMBL/GenBank/DDBJ whole genome shotgun (WGS) entry which is preliminary data.</text>
</comment>
<protein>
    <submittedName>
        <fullName evidence="1">Uncharacterized protein</fullName>
    </submittedName>
</protein>
<sequence>MILYGIAQCSRLWRCRRSMLWKPVDPFWLKSIDRCSKPDADRHQCDPPKLIELSTSKSPSCSFSCFTTYQKSSSMMAFTWCFITSSPTPLAKVSCLLTTSHV</sequence>
<evidence type="ECO:0000313" key="1">
    <source>
        <dbReference type="EMBL" id="KAF3588341.1"/>
    </source>
</evidence>
<accession>A0A8S9S3Y1</accession>
<organism evidence="1 2">
    <name type="scientific">Brassica cretica</name>
    <name type="common">Mustard</name>
    <dbReference type="NCBI Taxonomy" id="69181"/>
    <lineage>
        <taxon>Eukaryota</taxon>
        <taxon>Viridiplantae</taxon>
        <taxon>Streptophyta</taxon>
        <taxon>Embryophyta</taxon>
        <taxon>Tracheophyta</taxon>
        <taxon>Spermatophyta</taxon>
        <taxon>Magnoliopsida</taxon>
        <taxon>eudicotyledons</taxon>
        <taxon>Gunneridae</taxon>
        <taxon>Pentapetalae</taxon>
        <taxon>rosids</taxon>
        <taxon>malvids</taxon>
        <taxon>Brassicales</taxon>
        <taxon>Brassicaceae</taxon>
        <taxon>Brassiceae</taxon>
        <taxon>Brassica</taxon>
    </lineage>
</organism>
<reference evidence="1" key="1">
    <citation type="submission" date="2019-12" db="EMBL/GenBank/DDBJ databases">
        <title>Genome sequencing and annotation of Brassica cretica.</title>
        <authorList>
            <person name="Studholme D.J."/>
            <person name="Sarris P."/>
        </authorList>
    </citation>
    <scope>NUCLEOTIDE SEQUENCE</scope>
    <source>
        <strain evidence="1">PFS-109/04</strain>
        <tissue evidence="1">Leaf</tissue>
    </source>
</reference>
<dbReference type="AlphaFoldDB" id="A0A8S9S3Y1"/>
<name>A0A8S9S3Y1_BRACR</name>
<dbReference type="Proteomes" id="UP000712600">
    <property type="component" value="Unassembled WGS sequence"/>
</dbReference>